<evidence type="ECO:0000256" key="3">
    <source>
        <dbReference type="ARBA" id="ARBA00022989"/>
    </source>
</evidence>
<feature type="region of interest" description="Disordered" evidence="6">
    <location>
        <begin position="144"/>
        <end position="173"/>
    </location>
</feature>
<feature type="compositionally biased region" description="Low complexity" evidence="6">
    <location>
        <begin position="214"/>
        <end position="223"/>
    </location>
</feature>
<feature type="domain" description="GTD-binding" evidence="8">
    <location>
        <begin position="253"/>
        <end position="351"/>
    </location>
</feature>
<feature type="transmembrane region" description="Helical" evidence="7">
    <location>
        <begin position="6"/>
        <end position="28"/>
    </location>
</feature>
<evidence type="ECO:0000259" key="8">
    <source>
        <dbReference type="PROSITE" id="PS51775"/>
    </source>
</evidence>
<keyword evidence="2 7" id="KW-0812">Transmembrane</keyword>
<keyword evidence="4 7" id="KW-0472">Membrane</keyword>
<dbReference type="OrthoDB" id="1933744at2759"/>
<dbReference type="GO" id="GO:0080115">
    <property type="term" value="F:myosin XI tail binding"/>
    <property type="evidence" value="ECO:0007669"/>
    <property type="project" value="UniProtKB-ARBA"/>
</dbReference>
<evidence type="ECO:0000313" key="10">
    <source>
        <dbReference type="Proteomes" id="UP000701853"/>
    </source>
</evidence>
<comment type="caution">
    <text evidence="9">The sequence shown here is derived from an EMBL/GenBank/DDBJ whole genome shotgun (WGS) entry which is preliminary data.</text>
</comment>
<dbReference type="Pfam" id="PF04576">
    <property type="entry name" value="Zein-binding"/>
    <property type="match status" value="1"/>
</dbReference>
<reference evidence="9 10" key="1">
    <citation type="journal article" date="2021" name="bioRxiv">
        <title>The Gossypium anomalum genome as a resource for cotton improvement and evolutionary analysis of hybrid incompatibility.</title>
        <authorList>
            <person name="Grover C.E."/>
            <person name="Yuan D."/>
            <person name="Arick M.A."/>
            <person name="Miller E.R."/>
            <person name="Hu G."/>
            <person name="Peterson D.G."/>
            <person name="Wendel J.F."/>
            <person name="Udall J.A."/>
        </authorList>
    </citation>
    <scope>NUCLEOTIDE SEQUENCE [LARGE SCALE GENOMIC DNA]</scope>
    <source>
        <strain evidence="9">JFW-Udall</strain>
        <tissue evidence="9">Leaf</tissue>
    </source>
</reference>
<dbReference type="InterPro" id="IPR007656">
    <property type="entry name" value="GTD-bd"/>
</dbReference>
<evidence type="ECO:0000256" key="7">
    <source>
        <dbReference type="SAM" id="Phobius"/>
    </source>
</evidence>
<dbReference type="EMBL" id="JAHUZN010000009">
    <property type="protein sequence ID" value="KAG8484374.1"/>
    <property type="molecule type" value="Genomic_DNA"/>
</dbReference>
<feature type="region of interest" description="Disordered" evidence="6">
    <location>
        <begin position="417"/>
        <end position="461"/>
    </location>
</feature>
<sequence>MACEVINSWTFIGLAGAFLDLFIAYILLCGSSIAYLASKLLGLFGLSLPCPCNGLFGYANKNICVQAMLVNDPSLKISSVQSSAMKKLPFDSIWNSFYDGEDYGDERNDSQSNSEKWQNGNVEMAGEASCSSWHEKKEIVGAKKESFGSIPKRPGRPRLGFRRRKRAVSDGGGKTFPSLYDPLVGLSSSASVGAKLGTPASTTSANSEDGKGSSKGIGLLKQGSQGFETDDDPFAVAKKELAVVESKCGGDKNSIRVLEQALDEEHAGRTALYLELEKERIAASTAADEAMAMILRLQEEKAAIEMEAKQYQRMIEEKTAFDAEEMNILKEILLRREREKLFLEKEVEAYKQMFFDKDQLDIDMFDVASLQEQKTLNEEPVLMSPQSVGEKFEITSFESPNQSFDFGKECPIPRLNEGAGLSSSIEKKQAYPSRSDHESTTPWESDWHEKSGEISSHQNSIAKATEANIASSFNNERMVKRAEDLHGSDSSIVRHILDVHVINQERGNKKDNRSITVTTNLPKTCDNPTTGGLEIEPARKRNSLERPGGLPPIGPSRVKSSPSISRRNSTSALDYEKFKIDNEVGLLRERLRIVQQGREKLNVPAGRKEREQVQMQIMENLANQLREIRQLSEPGKALQQASLPPPSSKISTRCSFRSNEKHLREMMVLLNFYKQDELHNLIHWLHLVSADIFQRLQLQLPTSQVPQRNELLLITLSVTTTWTYRLRVLSAFEWHSLRLLYVVTSSRGNELENVLETMKEVVNYCIEYIVIITINNTLSPYFD</sequence>
<name>A0A8J6CTU7_9ROSI</name>
<dbReference type="AlphaFoldDB" id="A0A8J6CTU7"/>
<dbReference type="PANTHER" id="PTHR31422">
    <property type="entry name" value="BNAANNG28530D PROTEIN"/>
    <property type="match status" value="1"/>
</dbReference>
<evidence type="ECO:0000313" key="9">
    <source>
        <dbReference type="EMBL" id="KAG8484374.1"/>
    </source>
</evidence>
<organism evidence="9 10">
    <name type="scientific">Gossypium anomalum</name>
    <dbReference type="NCBI Taxonomy" id="47600"/>
    <lineage>
        <taxon>Eukaryota</taxon>
        <taxon>Viridiplantae</taxon>
        <taxon>Streptophyta</taxon>
        <taxon>Embryophyta</taxon>
        <taxon>Tracheophyta</taxon>
        <taxon>Spermatophyta</taxon>
        <taxon>Magnoliopsida</taxon>
        <taxon>eudicotyledons</taxon>
        <taxon>Gunneridae</taxon>
        <taxon>Pentapetalae</taxon>
        <taxon>rosids</taxon>
        <taxon>malvids</taxon>
        <taxon>Malvales</taxon>
        <taxon>Malvaceae</taxon>
        <taxon>Malvoideae</taxon>
        <taxon>Gossypium</taxon>
    </lineage>
</organism>
<evidence type="ECO:0000256" key="6">
    <source>
        <dbReference type="SAM" id="MobiDB-lite"/>
    </source>
</evidence>
<keyword evidence="5" id="KW-0175">Coiled coil</keyword>
<keyword evidence="10" id="KW-1185">Reference proteome</keyword>
<evidence type="ECO:0000256" key="4">
    <source>
        <dbReference type="ARBA" id="ARBA00023136"/>
    </source>
</evidence>
<proteinExistence type="predicted"/>
<evidence type="ECO:0000256" key="1">
    <source>
        <dbReference type="ARBA" id="ARBA00004370"/>
    </source>
</evidence>
<feature type="region of interest" description="Disordered" evidence="6">
    <location>
        <begin position="197"/>
        <end position="223"/>
    </location>
</feature>
<keyword evidence="3 7" id="KW-1133">Transmembrane helix</keyword>
<dbReference type="Proteomes" id="UP000701853">
    <property type="component" value="Chromosome 9"/>
</dbReference>
<dbReference type="PANTHER" id="PTHR31422:SF3">
    <property type="entry name" value="GTD-BINDING DOMAIN-CONTAINING PROTEIN"/>
    <property type="match status" value="1"/>
</dbReference>
<feature type="region of interest" description="Disordered" evidence="6">
    <location>
        <begin position="539"/>
        <end position="570"/>
    </location>
</feature>
<feature type="coiled-coil region" evidence="5">
    <location>
        <begin position="287"/>
        <end position="317"/>
    </location>
</feature>
<evidence type="ECO:0000256" key="5">
    <source>
        <dbReference type="SAM" id="Coils"/>
    </source>
</evidence>
<feature type="compositionally biased region" description="Basic residues" evidence="6">
    <location>
        <begin position="153"/>
        <end position="166"/>
    </location>
</feature>
<dbReference type="PROSITE" id="PS51775">
    <property type="entry name" value="GTD_BINDING"/>
    <property type="match status" value="1"/>
</dbReference>
<feature type="compositionally biased region" description="Low complexity" evidence="6">
    <location>
        <begin position="560"/>
        <end position="570"/>
    </location>
</feature>
<comment type="subcellular location">
    <subcellularLocation>
        <location evidence="1">Membrane</location>
    </subcellularLocation>
</comment>
<evidence type="ECO:0000256" key="2">
    <source>
        <dbReference type="ARBA" id="ARBA00022692"/>
    </source>
</evidence>
<gene>
    <name evidence="9" type="ORF">CXB51_022786</name>
</gene>
<protein>
    <recommendedName>
        <fullName evidence="8">GTD-binding domain-containing protein</fullName>
    </recommendedName>
</protein>
<feature type="compositionally biased region" description="Basic and acidic residues" evidence="6">
    <location>
        <begin position="425"/>
        <end position="452"/>
    </location>
</feature>
<dbReference type="GO" id="GO:0016020">
    <property type="term" value="C:membrane"/>
    <property type="evidence" value="ECO:0007669"/>
    <property type="project" value="UniProtKB-SubCell"/>
</dbReference>
<accession>A0A8J6CTU7</accession>